<proteinExistence type="predicted"/>
<keyword evidence="3" id="KW-1185">Reference proteome</keyword>
<accession>A0A9P7VE41</accession>
<dbReference type="OrthoDB" id="5554140at2759"/>
<evidence type="ECO:0000313" key="3">
    <source>
        <dbReference type="Proteomes" id="UP000790833"/>
    </source>
</evidence>
<dbReference type="RefSeq" id="XP_043051694.1">
    <property type="nucleotide sequence ID" value="XM_043191017.1"/>
</dbReference>
<dbReference type="PANTHER" id="PTHR12100">
    <property type="entry name" value="SEC10"/>
    <property type="match status" value="1"/>
</dbReference>
<dbReference type="PANTHER" id="PTHR12100:SF1">
    <property type="entry name" value="RECYCLIN-1"/>
    <property type="match status" value="1"/>
</dbReference>
<comment type="caution">
    <text evidence="2">The sequence shown here is derived from an EMBL/GenBank/DDBJ whole genome shotgun (WGS) entry which is preliminary data.</text>
</comment>
<protein>
    <submittedName>
        <fullName evidence="2">F-box protein: endocytic membrane traffic, recycling ReCYcling 1</fullName>
    </submittedName>
</protein>
<dbReference type="InterPro" id="IPR009976">
    <property type="entry name" value="Sec10-like"/>
</dbReference>
<evidence type="ECO:0000313" key="2">
    <source>
        <dbReference type="EMBL" id="KAG7196149.1"/>
    </source>
</evidence>
<dbReference type="GO" id="GO:0006887">
    <property type="term" value="P:exocytosis"/>
    <property type="evidence" value="ECO:0007669"/>
    <property type="project" value="TreeGrafter"/>
</dbReference>
<dbReference type="GO" id="GO:0000145">
    <property type="term" value="C:exocyst"/>
    <property type="evidence" value="ECO:0007669"/>
    <property type="project" value="TreeGrafter"/>
</dbReference>
<reference evidence="2" key="1">
    <citation type="submission" date="2021-03" db="EMBL/GenBank/DDBJ databases">
        <authorList>
            <person name="Palmer J.M."/>
        </authorList>
    </citation>
    <scope>NUCLEOTIDE SEQUENCE</scope>
    <source>
        <strain evidence="2">ARV_011</strain>
    </source>
</reference>
<feature type="domain" description="Exocyst complex component Sec10-like alpha-helical bundle" evidence="1">
    <location>
        <begin position="176"/>
        <end position="819"/>
    </location>
</feature>
<dbReference type="Proteomes" id="UP000790833">
    <property type="component" value="Unassembled WGS sequence"/>
</dbReference>
<evidence type="ECO:0000259" key="1">
    <source>
        <dbReference type="Pfam" id="PF07393"/>
    </source>
</evidence>
<gene>
    <name evidence="2" type="primary">RCY1</name>
    <name evidence="2" type="ORF">KQ657_000161</name>
</gene>
<dbReference type="InterPro" id="IPR048627">
    <property type="entry name" value="Sec10_HB"/>
</dbReference>
<organism evidence="2 3">
    <name type="scientific">Scheffersomyces spartinae</name>
    <dbReference type="NCBI Taxonomy" id="45513"/>
    <lineage>
        <taxon>Eukaryota</taxon>
        <taxon>Fungi</taxon>
        <taxon>Dikarya</taxon>
        <taxon>Ascomycota</taxon>
        <taxon>Saccharomycotina</taxon>
        <taxon>Pichiomycetes</taxon>
        <taxon>Debaryomycetaceae</taxon>
        <taxon>Scheffersomyces</taxon>
    </lineage>
</organism>
<dbReference type="GO" id="GO:0006893">
    <property type="term" value="P:Golgi to plasma membrane transport"/>
    <property type="evidence" value="ECO:0007669"/>
    <property type="project" value="TreeGrafter"/>
</dbReference>
<sequence length="835" mass="96788">MFKDVVLYGSEIERRSWTRNDNQPGDFLKILQQLKSKLKQTLKHGKNAMYDDDVMPLSIAKHIAKYLAIPDLVLFQQMLKNGYKAASNPALWVGKLKTMGVWERAMPVTDDQLGKINFEWIKDPIRCFDHIIKNPKVAKFQCIKIYSTLAPFYNDLLTSKPYDQLTLFKVYLTPEEQARILKNLKLLNDVDYSITLHDLCRDKINDLFEVFENALLRELEINYDIQDYDKTKKFVTILAELHNDQTLINFFLQKTIFDNEEMTKFFLVSDFGPERFFYDEGYDESLINEFISDLAKIFNQLSYLIDLVFPTTIPMMYKVCEELIQNQLMDLILSLIEQSKKQKAHLMFLPFFYEKMSTDFIRKLKPSENAGESNGRMVKELIDMQFETFTAEYMREETSDFKVFAEDQILQWNGEILKREQETTKSILKHVKSEAKNDFLSSFRKVFTISGSSISSKHDGGTGEKSAEEVVNYSKIEAKAKILSENLKSLTQIISPELVLKVINNSKQCLARLYKFKDYTVISLRKDIFSSMQEIFIIFIDIISSEHLKPGFDKAMAYLESYNRDEIRAAVLGGKASYIEPLIHFFEMINMADLIIQMIDIFYKEELINKQIVKHENSILNPSLQSKKKMEGLVDKYVADGLNVGIELLAKEIETLFERNLEASDYDPPKGSTNINIGNSHAAKEAIKILDENMDLLVDSADRLIVEVFQQEVAERFFQIIVKVLKRSTISVDGAIVLISDLNLYYEFFYEHIKTNKRMVMPFYLGLKNVGSLYLIGGEDSKAIGKLVCDMAKFNGIFRQEEIYELVQRRKDWPVIKKHVEKVMYGFGLGDCTIV</sequence>
<dbReference type="GeneID" id="66113535"/>
<dbReference type="Pfam" id="PF07393">
    <property type="entry name" value="Sec10_HB"/>
    <property type="match status" value="1"/>
</dbReference>
<dbReference type="AlphaFoldDB" id="A0A9P7VE41"/>
<name>A0A9P7VE41_9ASCO</name>
<dbReference type="EMBL" id="JAHMUF010000001">
    <property type="protein sequence ID" value="KAG7196149.1"/>
    <property type="molecule type" value="Genomic_DNA"/>
</dbReference>